<dbReference type="SUPFAM" id="SSF51445">
    <property type="entry name" value="(Trans)glycosidases"/>
    <property type="match status" value="1"/>
</dbReference>
<keyword evidence="1" id="KW-0430">Lectin</keyword>
<name>A0A2U1B3T6_9BACT</name>
<evidence type="ECO:0000313" key="2">
    <source>
        <dbReference type="Proteomes" id="UP000245959"/>
    </source>
</evidence>
<dbReference type="Pfam" id="PF13385">
    <property type="entry name" value="Laminin_G_3"/>
    <property type="match status" value="1"/>
</dbReference>
<dbReference type="Proteomes" id="UP000245959">
    <property type="component" value="Unassembled WGS sequence"/>
</dbReference>
<gene>
    <name evidence="1" type="ORF">C8D82_10925</name>
</gene>
<dbReference type="EMBL" id="QEKH01000009">
    <property type="protein sequence ID" value="PVY43340.1"/>
    <property type="molecule type" value="Genomic_DNA"/>
</dbReference>
<dbReference type="InterPro" id="IPR013320">
    <property type="entry name" value="ConA-like_dom_sf"/>
</dbReference>
<evidence type="ECO:0000313" key="1">
    <source>
        <dbReference type="EMBL" id="PVY43340.1"/>
    </source>
</evidence>
<reference evidence="1 2" key="1">
    <citation type="submission" date="2018-04" db="EMBL/GenBank/DDBJ databases">
        <title>Genomic Encyclopedia of Type Strains, Phase IV (KMG-IV): sequencing the most valuable type-strain genomes for metagenomic binning, comparative biology and taxonomic classification.</title>
        <authorList>
            <person name="Goeker M."/>
        </authorList>
    </citation>
    <scope>NUCLEOTIDE SEQUENCE [LARGE SCALE GENOMIC DNA]</scope>
    <source>
        <strain evidence="1 2">DSM 14823</strain>
    </source>
</reference>
<proteinExistence type="predicted"/>
<dbReference type="SUPFAM" id="SSF49899">
    <property type="entry name" value="Concanavalin A-like lectins/glucanases"/>
    <property type="match status" value="1"/>
</dbReference>
<sequence>MKAILITFVCLLGLVLHAEIKVDKPGYVIRISEDGTRLLGIIAKSSGKVIAADVDLWEMVLNNDRKFGPVDFFSASSGGTFSHRQTDDCLVLEFRSAECSFDIVFSLRDQEFDCEVVNLKNTRNAIQFMAVPARWTFPTAEMKRFVFPSQANWSMGICFLPSFFEKRAEDDVIHRIAAAPFPGMARLFNSRTIPADDPNSRLKSHMVATEQGKSLYSPEEQRDLTKKGFLRISYKQSRPEAFELGLIRTQNENRPLLIGTQFGGSGYLFQFQFTNQNMMERTPLVESIIFNTMSALRRRNGGLIDGKAFVLIDYPNMPAMVTGFDPVSLDMTDWRKLVRKYSEKFGIEVRTVRNLAELRAALRDHAVGTILNPYGNIFPSDDAANFGDDLELVRSYVKNGGVWWEVGSRSFEKLLRKDYYSAYDRQGRYPSAAADYACAEYGNDHAVALFGVQPTMRFPYDKERAAIPKAYALRGGEKGAVFVHQWVMWVDAKSKRPWNSSPYRVSFRHPDARQGLLAYEKTLELNKKIEDKMPPAVLEKMKNSMLICFWHDNAQSNIRSCKILPKNNIAHFIGALASRFDANYPEHLPPSSSWGTMDDLRELVKVGHENGHLLMPYTNTTWWLPHENGQLSPSQQKWDDRKQEVMALKQDGSPMWRKGRTGRGWALNFYHPYVQQASLKVTRQFAEAGCDMIFMDEMGGHPWTMTWNPDEPWPATALDGRISMCWDSSKVLPTATEEGHDRLLNFNTLFCGGTWKTFPNKQFESQRYKHQFRPSDWQYYPAFLFLGHDRAFFTVHDLLQRYEGFEDLSLALALGYKMKDAISFNSSSERLQWCHFLDAVQKTVAREYEGQKLITFRYPLENTRLPYRNSLVFAEYGNGIRMVCNHSDQEVPLDQLDLPFAEEEMAYLKKQTLPPYGFYVSTSRGRCGYLRQDGNRFAFAMAPEAGAYRAAIFNPSDCRTFLLPDNALWPTGEFDFSAGKWRVERRDGQLALTLPAGGTPDKPAWLFTHYDPAAKPAAAVFPLIRNGAVVSGQKGVRIIANTTQARPNEPLAFHGDAAPGIRLTVPQQGNSMSFIADVTATGLPEKGLMTLVSRTGCNNTLGIDANGRVVMTMWYADRKTQNHVLSKTRLKAGEKAHIAATIEEEKGQTTLRLYINGRQEAVRTTPQRPFPYSSRLLIGSKFRGEIGNLFWADGCLSEAELRKMQEPLP</sequence>
<protein>
    <submittedName>
        <fullName evidence="1">Concanavalin A-like lectin/glucanase superfamily protein</fullName>
    </submittedName>
</protein>
<dbReference type="AlphaFoldDB" id="A0A2U1B3T6"/>
<dbReference type="InterPro" id="IPR017853">
    <property type="entry name" value="GH"/>
</dbReference>
<comment type="caution">
    <text evidence="1">The sequence shown here is derived from an EMBL/GenBank/DDBJ whole genome shotgun (WGS) entry which is preliminary data.</text>
</comment>
<accession>A0A2U1B3T6</accession>
<keyword evidence="2" id="KW-1185">Reference proteome</keyword>
<organism evidence="1 2">
    <name type="scientific">Victivallis vadensis</name>
    <dbReference type="NCBI Taxonomy" id="172901"/>
    <lineage>
        <taxon>Bacteria</taxon>
        <taxon>Pseudomonadati</taxon>
        <taxon>Lentisphaerota</taxon>
        <taxon>Lentisphaeria</taxon>
        <taxon>Victivallales</taxon>
        <taxon>Victivallaceae</taxon>
        <taxon>Victivallis</taxon>
    </lineage>
</organism>
<dbReference type="GO" id="GO:0030246">
    <property type="term" value="F:carbohydrate binding"/>
    <property type="evidence" value="ECO:0007669"/>
    <property type="project" value="UniProtKB-KW"/>
</dbReference>
<dbReference type="Gene3D" id="2.60.120.200">
    <property type="match status" value="1"/>
</dbReference>